<accession>A0A5E9G001</accession>
<evidence type="ECO:0000313" key="2">
    <source>
        <dbReference type="Proteomes" id="UP000199639"/>
    </source>
</evidence>
<evidence type="ECO:0000313" key="1">
    <source>
        <dbReference type="EMBL" id="SDN64196.1"/>
    </source>
</evidence>
<dbReference type="Proteomes" id="UP000199639">
    <property type="component" value="Unassembled WGS sequence"/>
</dbReference>
<gene>
    <name evidence="1" type="ORF">SAMN05216368_106197</name>
</gene>
<dbReference type="AlphaFoldDB" id="A0A5E9G001"/>
<dbReference type="STRING" id="1424659.SAMN05216368_106197"/>
<protein>
    <submittedName>
        <fullName evidence="1">Uncharacterized protein</fullName>
    </submittedName>
</protein>
<dbReference type="EMBL" id="FNIB01000006">
    <property type="protein sequence ID" value="SDN64196.1"/>
    <property type="molecule type" value="Genomic_DNA"/>
</dbReference>
<sequence length="53" mass="5704">MRGMPRPIEVGLLVVCALVFTASVYARTTEELWEDPPVPNASATISTTARITA</sequence>
<organism evidence="1 2">
    <name type="scientific">Cryobacterium flavum</name>
    <dbReference type="NCBI Taxonomy" id="1424659"/>
    <lineage>
        <taxon>Bacteria</taxon>
        <taxon>Bacillati</taxon>
        <taxon>Actinomycetota</taxon>
        <taxon>Actinomycetes</taxon>
        <taxon>Micrococcales</taxon>
        <taxon>Microbacteriaceae</taxon>
        <taxon>Cryobacterium</taxon>
    </lineage>
</organism>
<name>A0A5E9G001_9MICO</name>
<proteinExistence type="predicted"/>
<reference evidence="1 2" key="1">
    <citation type="submission" date="2016-10" db="EMBL/GenBank/DDBJ databases">
        <authorList>
            <person name="Varghese N."/>
            <person name="Submissions S."/>
        </authorList>
    </citation>
    <scope>NUCLEOTIDE SEQUENCE [LARGE SCALE GENOMIC DNA]</scope>
    <source>
        <strain evidence="1 2">CGMCC 1.11215</strain>
    </source>
</reference>